<dbReference type="InterPro" id="IPR039448">
    <property type="entry name" value="Beta_helix"/>
</dbReference>
<name>Q1IPX7_KORVE</name>
<dbReference type="eggNOG" id="ENOG5031K11">
    <property type="taxonomic scope" value="Bacteria"/>
</dbReference>
<gene>
    <name evidence="3" type="ordered locus">Acid345_2072</name>
</gene>
<keyword evidence="4" id="KW-1185">Reference proteome</keyword>
<dbReference type="EMBL" id="CP000360">
    <property type="protein sequence ID" value="ABF41073.1"/>
    <property type="molecule type" value="Genomic_DNA"/>
</dbReference>
<proteinExistence type="predicted"/>
<feature type="domain" description="Right handed beta helix" evidence="2">
    <location>
        <begin position="149"/>
        <end position="284"/>
    </location>
</feature>
<dbReference type="Proteomes" id="UP000002432">
    <property type="component" value="Chromosome"/>
</dbReference>
<protein>
    <submittedName>
        <fullName evidence="3">Outer membrane protein B, OmpB</fullName>
    </submittedName>
</protein>
<dbReference type="InterPro" id="IPR012334">
    <property type="entry name" value="Pectin_lyas_fold"/>
</dbReference>
<evidence type="ECO:0000259" key="2">
    <source>
        <dbReference type="Pfam" id="PF13229"/>
    </source>
</evidence>
<evidence type="ECO:0000313" key="3">
    <source>
        <dbReference type="EMBL" id="ABF41073.1"/>
    </source>
</evidence>
<organism evidence="3 4">
    <name type="scientific">Koribacter versatilis (strain Ellin345)</name>
    <dbReference type="NCBI Taxonomy" id="204669"/>
    <lineage>
        <taxon>Bacteria</taxon>
        <taxon>Pseudomonadati</taxon>
        <taxon>Acidobacteriota</taxon>
        <taxon>Terriglobia</taxon>
        <taxon>Terriglobales</taxon>
        <taxon>Candidatus Korobacteraceae</taxon>
        <taxon>Candidatus Korobacter</taxon>
    </lineage>
</organism>
<evidence type="ECO:0000313" key="4">
    <source>
        <dbReference type="Proteomes" id="UP000002432"/>
    </source>
</evidence>
<dbReference type="SUPFAM" id="SSF51126">
    <property type="entry name" value="Pectin lyase-like"/>
    <property type="match status" value="1"/>
</dbReference>
<accession>Q1IPX7</accession>
<feature type="chain" id="PRO_5004191410" evidence="1">
    <location>
        <begin position="23"/>
        <end position="289"/>
    </location>
</feature>
<dbReference type="RefSeq" id="WP_011522874.1">
    <property type="nucleotide sequence ID" value="NC_008009.1"/>
</dbReference>
<reference evidence="3 4" key="1">
    <citation type="journal article" date="2009" name="Appl. Environ. Microbiol.">
        <title>Three genomes from the phylum Acidobacteria provide insight into the lifestyles of these microorganisms in soils.</title>
        <authorList>
            <person name="Ward N.L."/>
            <person name="Challacombe J.F."/>
            <person name="Janssen P.H."/>
            <person name="Henrissat B."/>
            <person name="Coutinho P.M."/>
            <person name="Wu M."/>
            <person name="Xie G."/>
            <person name="Haft D.H."/>
            <person name="Sait M."/>
            <person name="Badger J."/>
            <person name="Barabote R.D."/>
            <person name="Bradley B."/>
            <person name="Brettin T.S."/>
            <person name="Brinkac L.M."/>
            <person name="Bruce D."/>
            <person name="Creasy T."/>
            <person name="Daugherty S.C."/>
            <person name="Davidsen T.M."/>
            <person name="DeBoy R.T."/>
            <person name="Detter J.C."/>
            <person name="Dodson R.J."/>
            <person name="Durkin A.S."/>
            <person name="Ganapathy A."/>
            <person name="Gwinn-Giglio M."/>
            <person name="Han C.S."/>
            <person name="Khouri H."/>
            <person name="Kiss H."/>
            <person name="Kothari S.P."/>
            <person name="Madupu R."/>
            <person name="Nelson K.E."/>
            <person name="Nelson W.C."/>
            <person name="Paulsen I."/>
            <person name="Penn K."/>
            <person name="Ren Q."/>
            <person name="Rosovitz M.J."/>
            <person name="Selengut J.D."/>
            <person name="Shrivastava S."/>
            <person name="Sullivan S.A."/>
            <person name="Tapia R."/>
            <person name="Thompson L.S."/>
            <person name="Watkins K.L."/>
            <person name="Yang Q."/>
            <person name="Yu C."/>
            <person name="Zafar N."/>
            <person name="Zhou L."/>
            <person name="Kuske C.R."/>
        </authorList>
    </citation>
    <scope>NUCLEOTIDE SEQUENCE [LARGE SCALE GENOMIC DNA]</scope>
    <source>
        <strain evidence="3 4">Ellin345</strain>
    </source>
</reference>
<dbReference type="Pfam" id="PF13229">
    <property type="entry name" value="Beta_helix"/>
    <property type="match status" value="1"/>
</dbReference>
<dbReference type="HOGENOM" id="CLU_078202_0_0_0"/>
<keyword evidence="1" id="KW-0732">Signal</keyword>
<dbReference type="AlphaFoldDB" id="Q1IPX7"/>
<dbReference type="InterPro" id="IPR011050">
    <property type="entry name" value="Pectin_lyase_fold/virulence"/>
</dbReference>
<dbReference type="EnsemblBacteria" id="ABF41073">
    <property type="protein sequence ID" value="ABF41073"/>
    <property type="gene ID" value="Acid345_2072"/>
</dbReference>
<dbReference type="Gene3D" id="2.160.20.10">
    <property type="entry name" value="Single-stranded right-handed beta-helix, Pectin lyase-like"/>
    <property type="match status" value="1"/>
</dbReference>
<sequence>MRKLALTLVLILALSAISFGQATRTWISGVGDDVNPCSRTAPCKTFAGAISKTSAGGEIDALDPGGFGAVTVTKSITLDGNNWGSILASATYGINITNPTPTTPMLVIIRNLSINGAGTTLGISAIRVLSQGVILKVEHCNLFDFSTAGIDFVYGNKFSVVNTNIDGMGVAGIRTATGGSGNIDNVHISASANGIYAYGKVTASNTTVSNASQKAFGALAGGTLTLQNSVASDSAVGVYAAGTVYMSDTQISNNTTAISISGGVVYSFGNNQLSGNVGAGSAVTPASQI</sequence>
<evidence type="ECO:0000256" key="1">
    <source>
        <dbReference type="SAM" id="SignalP"/>
    </source>
</evidence>
<dbReference type="KEGG" id="aba:Acid345_2072"/>
<dbReference type="OrthoDB" id="5498325at2"/>
<feature type="signal peptide" evidence="1">
    <location>
        <begin position="1"/>
        <end position="22"/>
    </location>
</feature>